<sequence length="396" mass="44881">MFCISSCNLKNKENISTYTVSNIDFENSILIEGIVEPIRFINLVCPRNVDGIVTFLIENGTYVDEGDVVCIIEDNNQQNNYDNLKISLENAIAELNKVNADLKMQYALLEAQVRNNEVDTEIADLDSLQFMFATPTQRRIKELELEMAYIEKVKFEQKLKSLDIINQSEVRKLEINIQQLTTRLQSAEKILEELTIKAPKKGLAIVADSRMTGGKLKVGDNVWNNMPLVIIPEISEMKVKMAVNETDFRHISENDSVTYTFDAMPGNSGYGRIIKKLPVGQPYKRDSKVKFFEVEASIDSVWQLPEPGFTANSRIITTYINDTIVVPQVAIYDVDSMKVVYVRNNKKYEMRQVMTGASSMKESVVTNGLKQGDVISLIKPPASYIRGRRLLPDSIR</sequence>
<dbReference type="GO" id="GO:0030313">
    <property type="term" value="C:cell envelope"/>
    <property type="evidence" value="ECO:0007669"/>
    <property type="project" value="UniProtKB-SubCell"/>
</dbReference>
<evidence type="ECO:0000259" key="4">
    <source>
        <dbReference type="Pfam" id="PF25975"/>
    </source>
</evidence>
<evidence type="ECO:0000256" key="2">
    <source>
        <dbReference type="ARBA" id="ARBA00023054"/>
    </source>
</evidence>
<dbReference type="InterPro" id="IPR050465">
    <property type="entry name" value="UPF0194_transport"/>
</dbReference>
<dbReference type="InterPro" id="IPR058649">
    <property type="entry name" value="CzcB_C"/>
</dbReference>
<dbReference type="KEGG" id="psac:PSM36_1284"/>
<dbReference type="AlphaFoldDB" id="A0A1R3T6B2"/>
<proteinExistence type="predicted"/>
<feature type="coiled-coil region" evidence="3">
    <location>
        <begin position="81"/>
        <end position="112"/>
    </location>
</feature>
<dbReference type="PANTHER" id="PTHR32347:SF23">
    <property type="entry name" value="BLL5650 PROTEIN"/>
    <property type="match status" value="1"/>
</dbReference>
<feature type="domain" description="CzcB-like C-terminal circularly permuted SH3-like" evidence="4">
    <location>
        <begin position="324"/>
        <end position="374"/>
    </location>
</feature>
<dbReference type="Proteomes" id="UP000187464">
    <property type="component" value="Chromosome I"/>
</dbReference>
<organism evidence="5 6">
    <name type="scientific">Proteiniphilum saccharofermentans</name>
    <dbReference type="NCBI Taxonomy" id="1642647"/>
    <lineage>
        <taxon>Bacteria</taxon>
        <taxon>Pseudomonadati</taxon>
        <taxon>Bacteroidota</taxon>
        <taxon>Bacteroidia</taxon>
        <taxon>Bacteroidales</taxon>
        <taxon>Dysgonomonadaceae</taxon>
        <taxon>Proteiniphilum</taxon>
    </lineage>
</organism>
<dbReference type="Gene3D" id="2.40.30.170">
    <property type="match status" value="1"/>
</dbReference>
<accession>A0A1R3T6B2</accession>
<evidence type="ECO:0000256" key="1">
    <source>
        <dbReference type="ARBA" id="ARBA00004196"/>
    </source>
</evidence>
<evidence type="ECO:0000313" key="6">
    <source>
        <dbReference type="Proteomes" id="UP000187464"/>
    </source>
</evidence>
<dbReference type="Pfam" id="PF25975">
    <property type="entry name" value="CzcB_C"/>
    <property type="match status" value="1"/>
</dbReference>
<keyword evidence="2 3" id="KW-0175">Coiled coil</keyword>
<reference evidence="5 6" key="1">
    <citation type="submission" date="2016-08" db="EMBL/GenBank/DDBJ databases">
        <authorList>
            <person name="Seilhamer J.J."/>
        </authorList>
    </citation>
    <scope>NUCLEOTIDE SEQUENCE [LARGE SCALE GENOMIC DNA]</scope>
    <source>
        <strain evidence="5">M3/6</strain>
    </source>
</reference>
<evidence type="ECO:0000256" key="3">
    <source>
        <dbReference type="SAM" id="Coils"/>
    </source>
</evidence>
<dbReference type="EMBL" id="LT605205">
    <property type="protein sequence ID" value="SCD20107.1"/>
    <property type="molecule type" value="Genomic_DNA"/>
</dbReference>
<protein>
    <submittedName>
        <fullName evidence="5">RND family efflux transporter</fullName>
    </submittedName>
</protein>
<name>A0A1R3T6B2_9BACT</name>
<comment type="subcellular location">
    <subcellularLocation>
        <location evidence="1">Cell envelope</location>
    </subcellularLocation>
</comment>
<dbReference type="PANTHER" id="PTHR32347">
    <property type="entry name" value="EFFLUX SYSTEM COMPONENT YKNX-RELATED"/>
    <property type="match status" value="1"/>
</dbReference>
<dbReference type="Gene3D" id="2.40.420.20">
    <property type="match status" value="1"/>
</dbReference>
<evidence type="ECO:0000313" key="5">
    <source>
        <dbReference type="EMBL" id="SCD20107.1"/>
    </source>
</evidence>
<keyword evidence="6" id="KW-1185">Reference proteome</keyword>
<feature type="coiled-coil region" evidence="3">
    <location>
        <begin position="170"/>
        <end position="197"/>
    </location>
</feature>
<dbReference type="STRING" id="1642647.PSM36_1284"/>
<gene>
    <name evidence="5" type="ORF">PSM36_1284</name>
</gene>